<sequence length="112" mass="12631">MEKHLSCSLYGSYFGSALVITWKTFLINSKDVFYSVFTLYVLQPHRLEFSGGIHEAQVSIHGYVQPPPPQRDDWWLTSLLALCCGCLIGEACCDQPCLCCVIPCPIPCPRFR</sequence>
<dbReference type="WBParaSite" id="ACOC_0000053801-mRNA-1">
    <property type="protein sequence ID" value="ACOC_0000053801-mRNA-1"/>
    <property type="gene ID" value="ACOC_0000053801"/>
</dbReference>
<dbReference type="AlphaFoldDB" id="A0A0R3PAG4"/>
<dbReference type="OrthoDB" id="5826932at2759"/>
<evidence type="ECO:0000313" key="3">
    <source>
        <dbReference type="WBParaSite" id="ACOC_0000053801-mRNA-1"/>
    </source>
</evidence>
<evidence type="ECO:0000313" key="1">
    <source>
        <dbReference type="EMBL" id="VDM52124.1"/>
    </source>
</evidence>
<dbReference type="Proteomes" id="UP000267027">
    <property type="component" value="Unassembled WGS sequence"/>
</dbReference>
<accession>A0A0R3PAG4</accession>
<reference evidence="1 2" key="2">
    <citation type="submission" date="2018-11" db="EMBL/GenBank/DDBJ databases">
        <authorList>
            <consortium name="Pathogen Informatics"/>
        </authorList>
    </citation>
    <scope>NUCLEOTIDE SEQUENCE [LARGE SCALE GENOMIC DNA]</scope>
    <source>
        <strain evidence="1 2">Costa Rica</strain>
    </source>
</reference>
<gene>
    <name evidence="1" type="ORF">ACOC_LOCUS539</name>
</gene>
<organism evidence="3">
    <name type="scientific">Angiostrongylus costaricensis</name>
    <name type="common">Nematode worm</name>
    <dbReference type="NCBI Taxonomy" id="334426"/>
    <lineage>
        <taxon>Eukaryota</taxon>
        <taxon>Metazoa</taxon>
        <taxon>Ecdysozoa</taxon>
        <taxon>Nematoda</taxon>
        <taxon>Chromadorea</taxon>
        <taxon>Rhabditida</taxon>
        <taxon>Rhabditina</taxon>
        <taxon>Rhabditomorpha</taxon>
        <taxon>Strongyloidea</taxon>
        <taxon>Metastrongylidae</taxon>
        <taxon>Angiostrongylus</taxon>
    </lineage>
</organism>
<keyword evidence="2" id="KW-1185">Reference proteome</keyword>
<name>A0A0R3PAG4_ANGCS</name>
<reference evidence="3" key="1">
    <citation type="submission" date="2017-02" db="UniProtKB">
        <authorList>
            <consortium name="WormBaseParasite"/>
        </authorList>
    </citation>
    <scope>IDENTIFICATION</scope>
</reference>
<dbReference type="EMBL" id="UYYA01000055">
    <property type="protein sequence ID" value="VDM52124.1"/>
    <property type="molecule type" value="Genomic_DNA"/>
</dbReference>
<evidence type="ECO:0000313" key="2">
    <source>
        <dbReference type="Proteomes" id="UP000267027"/>
    </source>
</evidence>
<protein>
    <submittedName>
        <fullName evidence="3">CYSTM domain-containing protein</fullName>
    </submittedName>
</protein>
<proteinExistence type="predicted"/>